<name>A0A091BN33_STREI</name>
<evidence type="ECO:0000256" key="1">
    <source>
        <dbReference type="SAM" id="Phobius"/>
    </source>
</evidence>
<keyword evidence="1" id="KW-1133">Transmembrane helix</keyword>
<dbReference type="Gene3D" id="3.30.230.10">
    <property type="match status" value="1"/>
</dbReference>
<organism evidence="4 6">
    <name type="scientific">Streptococcus equinus JB1</name>
    <dbReference type="NCBI Taxonomy" id="1294274"/>
    <lineage>
        <taxon>Bacteria</taxon>
        <taxon>Bacillati</taxon>
        <taxon>Bacillota</taxon>
        <taxon>Bacilli</taxon>
        <taxon>Lactobacillales</taxon>
        <taxon>Streptococcaceae</taxon>
        <taxon>Streptococcus</taxon>
    </lineage>
</organism>
<dbReference type="EMBL" id="AUZH01000028">
    <property type="protein sequence ID" value="KFN87091.1"/>
    <property type="molecule type" value="Genomic_DNA"/>
</dbReference>
<reference evidence="4 6" key="1">
    <citation type="journal article" date="2014" name="Genome Announc.">
        <title>Draft Genome Sequences of Streptococcus bovis Strains ATCC 33317 and JB1.</title>
        <authorList>
            <person name="Benahmed F.H."/>
            <person name="Gopinath G.R."/>
            <person name="Harbottle H."/>
            <person name="Cotta M.A."/>
            <person name="Luo Y."/>
            <person name="Henderson C."/>
            <person name="Teri P."/>
            <person name="Soppet D."/>
            <person name="Rasmussen M."/>
            <person name="Whitehead T.R."/>
            <person name="Davidson M."/>
        </authorList>
    </citation>
    <scope>NUCLEOTIDE SEQUENCE [LARGE SCALE GENOMIC DNA]</scope>
    <source>
        <strain evidence="4 6">JB1</strain>
    </source>
</reference>
<evidence type="ECO:0000313" key="7">
    <source>
        <dbReference type="Proteomes" id="UP000182793"/>
    </source>
</evidence>
<protein>
    <submittedName>
        <fullName evidence="5">PDZ domain-containing protein</fullName>
    </submittedName>
    <submittedName>
        <fullName evidence="4">Peptidase S16</fullName>
    </submittedName>
</protein>
<dbReference type="GO" id="GO:0004252">
    <property type="term" value="F:serine-type endopeptidase activity"/>
    <property type="evidence" value="ECO:0007669"/>
    <property type="project" value="InterPro"/>
</dbReference>
<dbReference type="InterPro" id="IPR008269">
    <property type="entry name" value="Lon_proteolytic"/>
</dbReference>
<dbReference type="InterPro" id="IPR027065">
    <property type="entry name" value="Lon_Prtase"/>
</dbReference>
<proteinExistence type="predicted"/>
<accession>A0A091BN33</accession>
<dbReference type="RefSeq" id="WP_052071130.1">
    <property type="nucleotide sequence ID" value="NZ_AUZH01000028.1"/>
</dbReference>
<evidence type="ECO:0000313" key="5">
    <source>
        <dbReference type="EMBL" id="SFL37539.1"/>
    </source>
</evidence>
<keyword evidence="1" id="KW-0472">Membrane</keyword>
<dbReference type="Pfam" id="PF13180">
    <property type="entry name" value="PDZ_2"/>
    <property type="match status" value="1"/>
</dbReference>
<dbReference type="InterPro" id="IPR020568">
    <property type="entry name" value="Ribosomal_Su5_D2-typ_SF"/>
</dbReference>
<evidence type="ECO:0000313" key="4">
    <source>
        <dbReference type="EMBL" id="KFN87091.1"/>
    </source>
</evidence>
<feature type="transmembrane region" description="Helical" evidence="1">
    <location>
        <begin position="21"/>
        <end position="40"/>
    </location>
</feature>
<dbReference type="EMBL" id="FOTG01000009">
    <property type="protein sequence ID" value="SFL37539.1"/>
    <property type="molecule type" value="Genomic_DNA"/>
</dbReference>
<dbReference type="NCBIfam" id="NF041438">
    <property type="entry name" value="SepM_fam_S16"/>
    <property type="match status" value="1"/>
</dbReference>
<feature type="domain" description="PDZ" evidence="3">
    <location>
        <begin position="139"/>
        <end position="209"/>
    </location>
</feature>
<dbReference type="AlphaFoldDB" id="A0A091BN33"/>
<gene>
    <name evidence="4" type="ORF">H702_08820</name>
    <name evidence="5" type="ORF">SAMN02910290_01561</name>
</gene>
<comment type="caution">
    <text evidence="4">The sequence shown here is derived from an EMBL/GenBank/DDBJ whole genome shotgun (WGS) entry which is preliminary data.</text>
</comment>
<dbReference type="SUPFAM" id="SSF54211">
    <property type="entry name" value="Ribosomal protein S5 domain 2-like"/>
    <property type="match status" value="1"/>
</dbReference>
<keyword evidence="1" id="KW-0812">Transmembrane</keyword>
<dbReference type="GO" id="GO:0006508">
    <property type="term" value="P:proteolysis"/>
    <property type="evidence" value="ECO:0007669"/>
    <property type="project" value="InterPro"/>
</dbReference>
<evidence type="ECO:0000313" key="6">
    <source>
        <dbReference type="Proteomes" id="UP000029382"/>
    </source>
</evidence>
<reference evidence="5 7" key="2">
    <citation type="submission" date="2016-10" db="EMBL/GenBank/DDBJ databases">
        <authorList>
            <person name="Varghese N."/>
            <person name="Submissions S."/>
        </authorList>
    </citation>
    <scope>NUCLEOTIDE SEQUENCE [LARGE SCALE GENOMIC DNA]</scope>
    <source>
        <strain evidence="5 7">JB1</strain>
    </source>
</reference>
<dbReference type="InterPro" id="IPR001478">
    <property type="entry name" value="PDZ"/>
</dbReference>
<dbReference type="SUPFAM" id="SSF50156">
    <property type="entry name" value="PDZ domain-like"/>
    <property type="match status" value="1"/>
</dbReference>
<evidence type="ECO:0000259" key="3">
    <source>
        <dbReference type="Pfam" id="PF13180"/>
    </source>
</evidence>
<dbReference type="PANTHER" id="PTHR10046">
    <property type="entry name" value="ATP DEPENDENT LON PROTEASE FAMILY MEMBER"/>
    <property type="match status" value="1"/>
</dbReference>
<dbReference type="InterPro" id="IPR014721">
    <property type="entry name" value="Ribsml_uS5_D2-typ_fold_subgr"/>
</dbReference>
<dbReference type="GO" id="GO:0004176">
    <property type="term" value="F:ATP-dependent peptidase activity"/>
    <property type="evidence" value="ECO:0007669"/>
    <property type="project" value="InterPro"/>
</dbReference>
<feature type="domain" description="Lon proteolytic" evidence="2">
    <location>
        <begin position="246"/>
        <end position="320"/>
    </location>
</feature>
<sequence>MTILNAFKGILKKLGRILYRFKWWILGVVGTVFLIFSLFYPLDYYVEMPGGAYDVRSVLTVNNKTDKDEGSYNFVAVTVSQATLAQLVYAWLTPHTEISTAAATTGGYSNEDYMRINQYYMETSQNTATYQALTLAGKDVKLDYQGVYVLNVTKNSTFKGLLHLADTVTGVNGKTFKSSQELMAYVADLDLGSKVTVQEISNGKTKEVSGKIIELPNGKNGIGIGLVDHTKVSSDVDVTFDTSGVGGPSAGLIFTLDIYDQVNNEDLRKGRKIAGTGTIESDGSVGDIGGAGLKVVSAAKSGADIFFVPNNPVDKETLKKDPDAKTNYEEAKEAAKDLDTDMKIVPVKNVQEAIDYLRSTN</sequence>
<dbReference type="Proteomes" id="UP000029382">
    <property type="component" value="Unassembled WGS sequence"/>
</dbReference>
<dbReference type="InterPro" id="IPR036034">
    <property type="entry name" value="PDZ_sf"/>
</dbReference>
<dbReference type="Pfam" id="PF05362">
    <property type="entry name" value="Lon_C"/>
    <property type="match status" value="1"/>
</dbReference>
<dbReference type="GO" id="GO:0030163">
    <property type="term" value="P:protein catabolic process"/>
    <property type="evidence" value="ECO:0007669"/>
    <property type="project" value="InterPro"/>
</dbReference>
<evidence type="ECO:0000259" key="2">
    <source>
        <dbReference type="Pfam" id="PF05362"/>
    </source>
</evidence>
<dbReference type="GO" id="GO:0005524">
    <property type="term" value="F:ATP binding"/>
    <property type="evidence" value="ECO:0007669"/>
    <property type="project" value="InterPro"/>
</dbReference>
<dbReference type="Proteomes" id="UP000182793">
    <property type="component" value="Unassembled WGS sequence"/>
</dbReference>
<keyword evidence="7" id="KW-1185">Reference proteome</keyword>